<dbReference type="InterPro" id="IPR043926">
    <property type="entry name" value="ABCG_dom"/>
</dbReference>
<evidence type="ECO:0000256" key="3">
    <source>
        <dbReference type="ARBA" id="ARBA00022448"/>
    </source>
</evidence>
<reference evidence="13" key="1">
    <citation type="submission" date="2022-03" db="EMBL/GenBank/DDBJ databases">
        <authorList>
            <person name="Sayadi A."/>
        </authorList>
    </citation>
    <scope>NUCLEOTIDE SEQUENCE</scope>
</reference>
<dbReference type="Proteomes" id="UP001152888">
    <property type="component" value="Unassembled WGS sequence"/>
</dbReference>
<evidence type="ECO:0000256" key="6">
    <source>
        <dbReference type="ARBA" id="ARBA00022741"/>
    </source>
</evidence>
<dbReference type="Gene3D" id="3.40.50.300">
    <property type="entry name" value="P-loop containing nucleotide triphosphate hydrolases"/>
    <property type="match status" value="1"/>
</dbReference>
<evidence type="ECO:0000256" key="10">
    <source>
        <dbReference type="ARBA" id="ARBA00039188"/>
    </source>
</evidence>
<organism evidence="13 14">
    <name type="scientific">Acanthoscelides obtectus</name>
    <name type="common">Bean weevil</name>
    <name type="synonym">Bruchus obtectus</name>
    <dbReference type="NCBI Taxonomy" id="200917"/>
    <lineage>
        <taxon>Eukaryota</taxon>
        <taxon>Metazoa</taxon>
        <taxon>Ecdysozoa</taxon>
        <taxon>Arthropoda</taxon>
        <taxon>Hexapoda</taxon>
        <taxon>Insecta</taxon>
        <taxon>Pterygota</taxon>
        <taxon>Neoptera</taxon>
        <taxon>Endopterygota</taxon>
        <taxon>Coleoptera</taxon>
        <taxon>Polyphaga</taxon>
        <taxon>Cucujiformia</taxon>
        <taxon>Chrysomeloidea</taxon>
        <taxon>Chrysomelidae</taxon>
        <taxon>Bruchinae</taxon>
        <taxon>Bruchini</taxon>
        <taxon>Acanthoscelides</taxon>
    </lineage>
</organism>
<evidence type="ECO:0000256" key="9">
    <source>
        <dbReference type="ARBA" id="ARBA00023136"/>
    </source>
</evidence>
<dbReference type="AlphaFoldDB" id="A0A9P0VPL7"/>
<dbReference type="NCBIfam" id="TIGR00955">
    <property type="entry name" value="3a01204"/>
    <property type="match status" value="1"/>
</dbReference>
<protein>
    <recommendedName>
        <fullName evidence="10">Protein white</fullName>
    </recommendedName>
</protein>
<dbReference type="GO" id="GO:0005524">
    <property type="term" value="F:ATP binding"/>
    <property type="evidence" value="ECO:0007669"/>
    <property type="project" value="UniProtKB-KW"/>
</dbReference>
<dbReference type="PANTHER" id="PTHR48041">
    <property type="entry name" value="ABC TRANSPORTER G FAMILY MEMBER 28"/>
    <property type="match status" value="1"/>
</dbReference>
<proteinExistence type="inferred from homology"/>
<feature type="transmembrane region" description="Helical" evidence="11">
    <location>
        <begin position="463"/>
        <end position="487"/>
    </location>
</feature>
<evidence type="ECO:0000256" key="4">
    <source>
        <dbReference type="ARBA" id="ARBA00022474"/>
    </source>
</evidence>
<feature type="transmembrane region" description="Helical" evidence="11">
    <location>
        <begin position="655"/>
        <end position="679"/>
    </location>
</feature>
<feature type="domain" description="ABC transporter" evidence="12">
    <location>
        <begin position="80"/>
        <end position="335"/>
    </location>
</feature>
<keyword evidence="9 11" id="KW-0472">Membrane</keyword>
<dbReference type="InterPro" id="IPR017871">
    <property type="entry name" value="ABC_transporter-like_CS"/>
</dbReference>
<evidence type="ECO:0000256" key="1">
    <source>
        <dbReference type="ARBA" id="ARBA00004141"/>
    </source>
</evidence>
<dbReference type="GO" id="GO:0030659">
    <property type="term" value="C:cytoplasmic vesicle membrane"/>
    <property type="evidence" value="ECO:0007669"/>
    <property type="project" value="TreeGrafter"/>
</dbReference>
<feature type="transmembrane region" description="Helical" evidence="11">
    <location>
        <begin position="508"/>
        <end position="534"/>
    </location>
</feature>
<evidence type="ECO:0000313" key="13">
    <source>
        <dbReference type="EMBL" id="CAH2016566.1"/>
    </source>
</evidence>
<dbReference type="GO" id="GO:0005886">
    <property type="term" value="C:plasma membrane"/>
    <property type="evidence" value="ECO:0007669"/>
    <property type="project" value="TreeGrafter"/>
</dbReference>
<gene>
    <name evidence="13" type="ORF">ACAOBT_LOCUS35456</name>
</gene>
<evidence type="ECO:0000313" key="14">
    <source>
        <dbReference type="Proteomes" id="UP001152888"/>
    </source>
</evidence>
<dbReference type="InterPro" id="IPR027417">
    <property type="entry name" value="P-loop_NTPase"/>
</dbReference>
<dbReference type="SMART" id="SM00382">
    <property type="entry name" value="AAA"/>
    <property type="match status" value="1"/>
</dbReference>
<dbReference type="Pfam" id="PF00005">
    <property type="entry name" value="ABC_tran"/>
    <property type="match status" value="1"/>
</dbReference>
<comment type="caution">
    <text evidence="13">The sequence shown here is derived from an EMBL/GenBank/DDBJ whole genome shotgun (WGS) entry which is preliminary data.</text>
</comment>
<dbReference type="GO" id="GO:0016887">
    <property type="term" value="F:ATP hydrolysis activity"/>
    <property type="evidence" value="ECO:0007669"/>
    <property type="project" value="InterPro"/>
</dbReference>
<dbReference type="EMBL" id="CAKOFQ010008946">
    <property type="protein sequence ID" value="CAH2016566.1"/>
    <property type="molecule type" value="Genomic_DNA"/>
</dbReference>
<feature type="transmembrane region" description="Helical" evidence="11">
    <location>
        <begin position="540"/>
        <end position="562"/>
    </location>
</feature>
<keyword evidence="14" id="KW-1185">Reference proteome</keyword>
<feature type="transmembrane region" description="Helical" evidence="11">
    <location>
        <begin position="432"/>
        <end position="451"/>
    </location>
</feature>
<dbReference type="OrthoDB" id="66620at2759"/>
<dbReference type="CDD" id="cd03213">
    <property type="entry name" value="ABCG_EPDR"/>
    <property type="match status" value="1"/>
</dbReference>
<comment type="subcellular location">
    <subcellularLocation>
        <location evidence="1">Membrane</location>
        <topology evidence="1">Multi-pass membrane protein</topology>
    </subcellularLocation>
</comment>
<dbReference type="GO" id="GO:0031409">
    <property type="term" value="F:pigment binding"/>
    <property type="evidence" value="ECO:0007669"/>
    <property type="project" value="UniProtKB-KW"/>
</dbReference>
<dbReference type="InterPro" id="IPR003593">
    <property type="entry name" value="AAA+_ATPase"/>
</dbReference>
<name>A0A9P0VPL7_ACAOB</name>
<keyword evidence="6" id="KW-0547">Nucleotide-binding</keyword>
<dbReference type="InterPro" id="IPR050352">
    <property type="entry name" value="ABCG_transporters"/>
</dbReference>
<keyword evidence="7" id="KW-0067">ATP-binding</keyword>
<dbReference type="PROSITE" id="PS00211">
    <property type="entry name" value="ABC_TRANSPORTER_1"/>
    <property type="match status" value="1"/>
</dbReference>
<evidence type="ECO:0000256" key="2">
    <source>
        <dbReference type="ARBA" id="ARBA00005814"/>
    </source>
</evidence>
<keyword evidence="8 11" id="KW-1133">Transmembrane helix</keyword>
<keyword evidence="5 11" id="KW-0812">Transmembrane</keyword>
<evidence type="ECO:0000256" key="5">
    <source>
        <dbReference type="ARBA" id="ARBA00022692"/>
    </source>
</evidence>
<dbReference type="Pfam" id="PF01061">
    <property type="entry name" value="ABC2_membrane"/>
    <property type="match status" value="1"/>
</dbReference>
<sequence length="683" mass="76115">MGDEKQPLLPGPSSRRRSSAKIVVKQMVSKIEENGSEESLSIKLGSVKIPMYGTNTGALTKVVPIEERVTYSWCDINAFATSNEISKRKYWCCGPKTVVAGSQKIHILKNVTGIAYPGELLAVLGTSGSGKTTLLNALTFRTTKDVAVTGVRCVNGVPATLKSLASVSAYVQQNDLFIGTLTVKEHLIFQALVRMDRHILYPDRMKRVEEVLVELSLKKCENTQIGYSSRDDIGISGGEKKRLAFAAEVLTNPSAMFCDEPTSGLDSFMALNVVQVLKGMANSGKTVICTIHQPSSELYTMFDKILLLAEGTLVFLGTPEEANLFFTQLEAPCPKNYNPADYFIQLLAVLPGREESCKQAINMITNRFEKSDIGVGMLVEAKRKCKDYESTESEIYFGSESQKSPYRASWCSQFYAVLWRSWLSITKDPMMVNVRLFQTAVIALIIGAIYYGQVLDENGVMNINGAMFLFLTNMTFQNVFAVVHVFTTELPVFLRENKNGMYRTDVYFLSKVIAETPLFIILPVLFTSVCYYMVGLNPSWMRFLIACGIVTLVANVSTSFGYMISCLSGNTSLALSLGSPLIIPFLLFGGFFLNVDSIPVYFKWLSYLSWFRYGNEALMINQWSNITRIDCSNAPACPQNGQVILQMFNFSEAHLLWDIVSLALLIMVFRLAAFLALLWRSYK</sequence>
<dbReference type="SUPFAM" id="SSF52540">
    <property type="entry name" value="P-loop containing nucleoside triphosphate hydrolases"/>
    <property type="match status" value="1"/>
</dbReference>
<evidence type="ECO:0000256" key="11">
    <source>
        <dbReference type="SAM" id="Phobius"/>
    </source>
</evidence>
<evidence type="ECO:0000256" key="7">
    <source>
        <dbReference type="ARBA" id="ARBA00022840"/>
    </source>
</evidence>
<dbReference type="InterPro" id="IPR003439">
    <property type="entry name" value="ABC_transporter-like_ATP-bd"/>
</dbReference>
<dbReference type="GO" id="GO:0140359">
    <property type="term" value="F:ABC-type transporter activity"/>
    <property type="evidence" value="ECO:0007669"/>
    <property type="project" value="InterPro"/>
</dbReference>
<accession>A0A9P0VPL7</accession>
<evidence type="ECO:0000256" key="8">
    <source>
        <dbReference type="ARBA" id="ARBA00022989"/>
    </source>
</evidence>
<feature type="transmembrane region" description="Helical" evidence="11">
    <location>
        <begin position="574"/>
        <end position="595"/>
    </location>
</feature>
<dbReference type="Pfam" id="PF19055">
    <property type="entry name" value="ABC2_membrane_7"/>
    <property type="match status" value="1"/>
</dbReference>
<evidence type="ECO:0000259" key="12">
    <source>
        <dbReference type="PROSITE" id="PS50893"/>
    </source>
</evidence>
<dbReference type="PANTHER" id="PTHR48041:SF129">
    <property type="entry name" value="PROTEIN WHITE"/>
    <property type="match status" value="1"/>
</dbReference>
<dbReference type="InterPro" id="IPR005284">
    <property type="entry name" value="Pigment_permease/Abcg"/>
</dbReference>
<keyword evidence="3" id="KW-0813">Transport</keyword>
<dbReference type="InterPro" id="IPR013525">
    <property type="entry name" value="ABC2_TM"/>
</dbReference>
<keyword evidence="4" id="KW-0608">Pigment</keyword>
<dbReference type="PROSITE" id="PS50893">
    <property type="entry name" value="ABC_TRANSPORTER_2"/>
    <property type="match status" value="1"/>
</dbReference>
<comment type="similarity">
    <text evidence="2">Belongs to the ABC transporter superfamily. ABCG family. Eye pigment precursor importer (TC 3.A.1.204) subfamily.</text>
</comment>